<dbReference type="RefSeq" id="XP_015517838.1">
    <property type="nucleotide sequence ID" value="XM_015662352.1"/>
</dbReference>
<dbReference type="PROSITE" id="PS50005">
    <property type="entry name" value="TPR"/>
    <property type="match status" value="2"/>
</dbReference>
<dbReference type="SMART" id="SM00028">
    <property type="entry name" value="TPR"/>
    <property type="match status" value="3"/>
</dbReference>
<evidence type="ECO:0000256" key="4">
    <source>
        <dbReference type="ARBA" id="ARBA00037033"/>
    </source>
</evidence>
<feature type="compositionally biased region" description="Gly residues" evidence="7">
    <location>
        <begin position="280"/>
        <end position="289"/>
    </location>
</feature>
<evidence type="ECO:0000313" key="11">
    <source>
        <dbReference type="RefSeq" id="XP_015517838.1"/>
    </source>
</evidence>
<dbReference type="AlphaFoldDB" id="A0A6J0BSR2"/>
<dbReference type="InterPro" id="IPR034649">
    <property type="entry name" value="Hip_N"/>
</dbReference>
<evidence type="ECO:0000256" key="1">
    <source>
        <dbReference type="ARBA" id="ARBA00009015"/>
    </source>
</evidence>
<feature type="region of interest" description="Disordered" evidence="7">
    <location>
        <begin position="234"/>
        <end position="293"/>
    </location>
</feature>
<dbReference type="Pfam" id="PF13181">
    <property type="entry name" value="TPR_8"/>
    <property type="match status" value="1"/>
</dbReference>
<dbReference type="InterPro" id="IPR011990">
    <property type="entry name" value="TPR-like_helical_dom_sf"/>
</dbReference>
<keyword evidence="3 6" id="KW-0802">TPR repeat</keyword>
<dbReference type="Pfam" id="PF17830">
    <property type="entry name" value="STI1-HOP_DP"/>
    <property type="match status" value="1"/>
</dbReference>
<dbReference type="InterPro" id="IPR006636">
    <property type="entry name" value="STI1_HS-bd"/>
</dbReference>
<evidence type="ECO:0000313" key="9">
    <source>
        <dbReference type="Proteomes" id="UP000829291"/>
    </source>
</evidence>
<comment type="similarity">
    <text evidence="1">Belongs to the FAM10 family.</text>
</comment>
<dbReference type="GeneID" id="107222826"/>
<evidence type="ECO:0000256" key="7">
    <source>
        <dbReference type="SAM" id="MobiDB-lite"/>
    </source>
</evidence>
<dbReference type="Gene3D" id="1.10.260.100">
    <property type="match status" value="1"/>
</dbReference>
<dbReference type="SMART" id="SM00727">
    <property type="entry name" value="STI1"/>
    <property type="match status" value="1"/>
</dbReference>
<feature type="region of interest" description="Disordered" evidence="7">
    <location>
        <begin position="45"/>
        <end position="111"/>
    </location>
</feature>
<feature type="compositionally biased region" description="Acidic residues" evidence="7">
    <location>
        <begin position="74"/>
        <end position="85"/>
    </location>
</feature>
<keyword evidence="9" id="KW-1185">Reference proteome</keyword>
<dbReference type="OrthoDB" id="533763at2759"/>
<dbReference type="GO" id="GO:1902494">
    <property type="term" value="C:catalytic complex"/>
    <property type="evidence" value="ECO:0007669"/>
    <property type="project" value="UniProtKB-ARBA"/>
</dbReference>
<dbReference type="KEGG" id="nlo:107222826"/>
<feature type="repeat" description="TPR" evidence="6">
    <location>
        <begin position="150"/>
        <end position="183"/>
    </location>
</feature>
<dbReference type="Proteomes" id="UP000829291">
    <property type="component" value="Chromosome 6"/>
</dbReference>
<dbReference type="InterPro" id="IPR041243">
    <property type="entry name" value="STI1/HOP_DP"/>
</dbReference>
<feature type="region of interest" description="Disordered" evidence="7">
    <location>
        <begin position="374"/>
        <end position="400"/>
    </location>
</feature>
<dbReference type="SUPFAM" id="SSF48452">
    <property type="entry name" value="TPR-like"/>
    <property type="match status" value="1"/>
</dbReference>
<evidence type="ECO:0000256" key="2">
    <source>
        <dbReference type="ARBA" id="ARBA00022737"/>
    </source>
</evidence>
<evidence type="ECO:0000313" key="10">
    <source>
        <dbReference type="RefSeq" id="XP_015517831.1"/>
    </source>
</evidence>
<evidence type="ECO:0000256" key="6">
    <source>
        <dbReference type="PROSITE-ProRule" id="PRU00339"/>
    </source>
</evidence>
<sequence length="400" mass="43433">MAAPVSKEHLAQLKVFTDLCIENPSILHLPDLAFVKTFIEHFGGSVPDTKSSNTSGYPKFKPQPAQSNIPEPEPAPESDESDIELDTTGVIEPDTDAPQKMGNPTLQPTEEEVAESQAKRSEAVSAFVENNYEKALSLYTEAIVLNPQASLLYAKRGQLYLMLNKPNACIRDCDRALEINPDSAAAHKFRGRAYRLLGKWEEAANDLRLACKIDFDEQADEWLREVTPNARKIEEHKRKQERKKAEKIERERMERLKKAREEAKLREDNTRPSQTEGSAPGAGGGGAPGTGDFYQFLKDPEVLQAFQDPEVGEAFKDISANPANILKYQSNPKIMALINKMASKFGGAGGGMPPGMAGMAGGMGGFPGMMGGMPGFGGTGAAPPTDPSRPKNSADDVGLD</sequence>
<reference evidence="10 11" key="1">
    <citation type="submission" date="2025-04" db="UniProtKB">
        <authorList>
            <consortium name="RefSeq"/>
        </authorList>
    </citation>
    <scope>IDENTIFICATION</scope>
    <source>
        <tissue evidence="10 11">Whole body</tissue>
    </source>
</reference>
<evidence type="ECO:0000259" key="8">
    <source>
        <dbReference type="SMART" id="SM00727"/>
    </source>
</evidence>
<dbReference type="PANTHER" id="PTHR45883:SF2">
    <property type="entry name" value="HSC70-INTERACTING PROTEIN"/>
    <property type="match status" value="1"/>
</dbReference>
<feature type="domain" description="STI1" evidence="8">
    <location>
        <begin position="299"/>
        <end position="338"/>
    </location>
</feature>
<gene>
    <name evidence="10 11" type="primary">LOC107222826</name>
</gene>
<dbReference type="Gene3D" id="6.10.250.3420">
    <property type="match status" value="1"/>
</dbReference>
<dbReference type="GO" id="GO:0005634">
    <property type="term" value="C:nucleus"/>
    <property type="evidence" value="ECO:0007669"/>
    <property type="project" value="UniProtKB-ARBA"/>
</dbReference>
<dbReference type="FunFam" id="1.25.40.10:FF:000112">
    <property type="entry name" value="FAM10 family protein"/>
    <property type="match status" value="1"/>
</dbReference>
<dbReference type="InterPro" id="IPR019734">
    <property type="entry name" value="TPR_rpt"/>
</dbReference>
<dbReference type="GO" id="GO:0030544">
    <property type="term" value="F:Hsp70 protein binding"/>
    <property type="evidence" value="ECO:0007669"/>
    <property type="project" value="TreeGrafter"/>
</dbReference>
<comment type="function">
    <text evidence="4">One HIP oligomer binds the ATPase domains of at least two HSC70 molecules dependent on activation of the HSC70 ATPase by HSP40. Stabilizes the ADP state of HSC70 that has a high affinity for substrate protein. Through its own chaperone activity, it may contribute to the interaction of HSC70 with various target proteins.</text>
</comment>
<keyword evidence="2" id="KW-0677">Repeat</keyword>
<dbReference type="Gene3D" id="1.25.40.10">
    <property type="entry name" value="Tetratricopeptide repeat domain"/>
    <property type="match status" value="1"/>
</dbReference>
<organism evidence="9 10">
    <name type="scientific">Neodiprion lecontei</name>
    <name type="common">Redheaded pine sawfly</name>
    <dbReference type="NCBI Taxonomy" id="441921"/>
    <lineage>
        <taxon>Eukaryota</taxon>
        <taxon>Metazoa</taxon>
        <taxon>Ecdysozoa</taxon>
        <taxon>Arthropoda</taxon>
        <taxon>Hexapoda</taxon>
        <taxon>Insecta</taxon>
        <taxon>Pterygota</taxon>
        <taxon>Neoptera</taxon>
        <taxon>Endopterygota</taxon>
        <taxon>Hymenoptera</taxon>
        <taxon>Tenthredinoidea</taxon>
        <taxon>Diprionidae</taxon>
        <taxon>Diprioninae</taxon>
        <taxon>Neodiprion</taxon>
    </lineage>
</organism>
<name>A0A6J0BSR2_NEOLC</name>
<comment type="subunit">
    <text evidence="5">Homotetramer. Interacts with Hsc70 as well as DNAJ homologs and Hsp90.</text>
</comment>
<accession>A0A6J0BSR2</accession>
<dbReference type="FunFam" id="6.10.250.3420:FF:000001">
    <property type="entry name" value="Hsc70-interacting protein-like protein"/>
    <property type="match status" value="1"/>
</dbReference>
<feature type="repeat" description="TPR" evidence="6">
    <location>
        <begin position="116"/>
        <end position="149"/>
    </location>
</feature>
<protein>
    <submittedName>
        <fullName evidence="10 11">Hsc70-interacting protein-like</fullName>
    </submittedName>
</protein>
<proteinExistence type="inferred from homology"/>
<feature type="compositionally biased region" description="Basic and acidic residues" evidence="7">
    <location>
        <begin position="234"/>
        <end position="270"/>
    </location>
</feature>
<dbReference type="CDD" id="cd14438">
    <property type="entry name" value="Hip_N"/>
    <property type="match status" value="1"/>
</dbReference>
<dbReference type="PANTHER" id="PTHR45883">
    <property type="entry name" value="HSC70-INTERACTING PROTEIN"/>
    <property type="match status" value="1"/>
</dbReference>
<dbReference type="Pfam" id="PF18253">
    <property type="entry name" value="HipN"/>
    <property type="match status" value="1"/>
</dbReference>
<dbReference type="GO" id="GO:0046983">
    <property type="term" value="F:protein dimerization activity"/>
    <property type="evidence" value="ECO:0007669"/>
    <property type="project" value="InterPro"/>
</dbReference>
<evidence type="ECO:0000256" key="5">
    <source>
        <dbReference type="ARBA" id="ARBA00064040"/>
    </source>
</evidence>
<dbReference type="RefSeq" id="XP_015517831.1">
    <property type="nucleotide sequence ID" value="XM_015662345.1"/>
</dbReference>
<evidence type="ECO:0000256" key="3">
    <source>
        <dbReference type="ARBA" id="ARBA00022803"/>
    </source>
</evidence>